<dbReference type="Pfam" id="PF22720">
    <property type="entry name" value="SNaCT14"/>
    <property type="match status" value="1"/>
</dbReference>
<dbReference type="RefSeq" id="WP_072725406.1">
    <property type="nucleotide sequence ID" value="NZ_FQXH01000017.1"/>
</dbReference>
<dbReference type="Proteomes" id="UP000242520">
    <property type="component" value="Unassembled WGS sequence"/>
</dbReference>
<proteinExistence type="predicted"/>
<organism evidence="2 3">
    <name type="scientific">Tepidibacter thalassicus DSM 15285</name>
    <dbReference type="NCBI Taxonomy" id="1123350"/>
    <lineage>
        <taxon>Bacteria</taxon>
        <taxon>Bacillati</taxon>
        <taxon>Bacillota</taxon>
        <taxon>Clostridia</taxon>
        <taxon>Peptostreptococcales</taxon>
        <taxon>Peptostreptococcaceae</taxon>
        <taxon>Tepidibacter</taxon>
    </lineage>
</organism>
<evidence type="ECO:0000313" key="2">
    <source>
        <dbReference type="EMBL" id="SHH33552.1"/>
    </source>
</evidence>
<name>A0A1M5S4L1_9FIRM</name>
<evidence type="ECO:0000259" key="1">
    <source>
        <dbReference type="Pfam" id="PF22720"/>
    </source>
</evidence>
<gene>
    <name evidence="2" type="ORF">SAMN02744040_01629</name>
</gene>
<evidence type="ECO:0000313" key="3">
    <source>
        <dbReference type="Proteomes" id="UP000242520"/>
    </source>
</evidence>
<feature type="domain" description="Short NACHT-associated C-terminal" evidence="1">
    <location>
        <begin position="3"/>
        <end position="208"/>
    </location>
</feature>
<dbReference type="AlphaFoldDB" id="A0A1M5S4L1"/>
<reference evidence="3" key="1">
    <citation type="submission" date="2016-11" db="EMBL/GenBank/DDBJ databases">
        <authorList>
            <person name="Varghese N."/>
            <person name="Submissions S."/>
        </authorList>
    </citation>
    <scope>NUCLEOTIDE SEQUENCE [LARGE SCALE GENOMIC DNA]</scope>
    <source>
        <strain evidence="3">DSM 15285</strain>
    </source>
</reference>
<accession>A0A1M5S4L1</accession>
<sequence length="214" mass="25940">MLYDMAPEKVEEFIIIPFLKSIIDDSSSDDDAYWTFLKKMHPDIRVWIQYPKCIEYDNEQDEMYNESYYDFSIGDNRAFMANSKLYFFIIDTLMQFDLDKTTYYDNNKIMNKVPEILEKFKKIKNDEIDQCKTVYNDVGDLDYTEFSTFIKVDGDYWFSVEKVRENAEKHDTLLSLINSEDFLYKRAYRTLKEYLRDLKSKQQARDDEWTEEFI</sequence>
<keyword evidence="3" id="KW-1185">Reference proteome</keyword>
<dbReference type="InterPro" id="IPR055048">
    <property type="entry name" value="SNaCT14"/>
</dbReference>
<protein>
    <recommendedName>
        <fullName evidence="1">Short NACHT-associated C-terminal domain-containing protein</fullName>
    </recommendedName>
</protein>
<dbReference type="EMBL" id="FQXH01000017">
    <property type="protein sequence ID" value="SHH33552.1"/>
    <property type="molecule type" value="Genomic_DNA"/>
</dbReference>